<protein>
    <recommendedName>
        <fullName evidence="5">Neutral ceramidase</fullName>
        <ecNumber evidence="5">3.5.1.23</ecNumber>
    </recommendedName>
</protein>
<evidence type="ECO:0000259" key="8">
    <source>
        <dbReference type="Pfam" id="PF04734"/>
    </source>
</evidence>
<evidence type="ECO:0000256" key="3">
    <source>
        <dbReference type="PIRSR" id="PIRSR606823-1"/>
    </source>
</evidence>
<reference evidence="10 11" key="1">
    <citation type="journal article" date="2015" name="Genome Announc.">
        <title>Draft Genome Sequences of Marine Isolates of Thalassomonas viridans and Thalassomonas actiniarum.</title>
        <authorList>
            <person name="Olonade I."/>
            <person name="van Zyl L.J."/>
            <person name="Trindade M."/>
        </authorList>
    </citation>
    <scope>NUCLEOTIDE SEQUENCE [LARGE SCALE GENOMIC DNA]</scope>
    <source>
        <strain evidence="10 11">A5K-106</strain>
    </source>
</reference>
<dbReference type="GO" id="GO:0046872">
    <property type="term" value="F:metal ion binding"/>
    <property type="evidence" value="ECO:0007669"/>
    <property type="project" value="UniProtKB-KW"/>
</dbReference>
<dbReference type="AlphaFoldDB" id="A0AAE9YNX4"/>
<dbReference type="Gene3D" id="2.60.40.2300">
    <property type="entry name" value="Neutral/alkaline non-lysosomal ceramidase, C-terminal domain"/>
    <property type="match status" value="1"/>
</dbReference>
<feature type="active site" description="Nucleophile" evidence="3">
    <location>
        <position position="284"/>
    </location>
</feature>
<keyword evidence="4" id="KW-0479">Metal-binding</keyword>
<evidence type="ECO:0000259" key="9">
    <source>
        <dbReference type="Pfam" id="PF17048"/>
    </source>
</evidence>
<accession>A0AAE9YNX4</accession>
<evidence type="ECO:0000313" key="10">
    <source>
        <dbReference type="EMBL" id="WDD98157.1"/>
    </source>
</evidence>
<dbReference type="Proteomes" id="UP000032568">
    <property type="component" value="Chromosome"/>
</dbReference>
<keyword evidence="4" id="KW-0862">Zinc</keyword>
<evidence type="ECO:0000256" key="7">
    <source>
        <dbReference type="SAM" id="SignalP"/>
    </source>
</evidence>
<dbReference type="GO" id="GO:0017040">
    <property type="term" value="F:N-acylsphingosine amidohydrolase activity"/>
    <property type="evidence" value="ECO:0007669"/>
    <property type="project" value="UniProtKB-UniRule"/>
</dbReference>
<name>A0AAE9YNX4_9GAMM</name>
<feature type="domain" description="Neutral/alkaline non-lysosomal ceramidase C-terminal" evidence="9">
    <location>
        <begin position="537"/>
        <end position="698"/>
    </location>
</feature>
<feature type="chain" id="PRO_5042010321" description="Neutral ceramidase" evidence="7">
    <location>
        <begin position="32"/>
        <end position="701"/>
    </location>
</feature>
<feature type="binding site" evidence="4">
    <location>
        <position position="505"/>
    </location>
    <ligand>
        <name>Zn(2+)</name>
        <dbReference type="ChEBI" id="CHEBI:29105"/>
    </ligand>
</feature>
<dbReference type="EMBL" id="CP059735">
    <property type="protein sequence ID" value="WDD98157.1"/>
    <property type="molecule type" value="Genomic_DNA"/>
</dbReference>
<dbReference type="GO" id="GO:0042759">
    <property type="term" value="P:long-chain fatty acid biosynthetic process"/>
    <property type="evidence" value="ECO:0007669"/>
    <property type="project" value="TreeGrafter"/>
</dbReference>
<evidence type="ECO:0000256" key="1">
    <source>
        <dbReference type="ARBA" id="ARBA00009835"/>
    </source>
</evidence>
<dbReference type="Pfam" id="PF04734">
    <property type="entry name" value="Ceramidase_alk"/>
    <property type="match status" value="1"/>
</dbReference>
<dbReference type="GO" id="GO:0046514">
    <property type="term" value="P:ceramide catabolic process"/>
    <property type="evidence" value="ECO:0007669"/>
    <property type="project" value="InterPro"/>
</dbReference>
<reference evidence="10 11" key="2">
    <citation type="journal article" date="2022" name="Mar. Drugs">
        <title>Bioassay-Guided Fractionation Leads to the Detection of Cholic Acid Generated by the Rare Thalassomonas sp.</title>
        <authorList>
            <person name="Pheiffer F."/>
            <person name="Schneider Y.K."/>
            <person name="Hansen E.H."/>
            <person name="Andersen J.H."/>
            <person name="Isaksson J."/>
            <person name="Busche T."/>
            <person name="R C."/>
            <person name="Kalinowski J."/>
            <person name="Zyl L.V."/>
            <person name="Trindade M."/>
        </authorList>
    </citation>
    <scope>NUCLEOTIDE SEQUENCE [LARGE SCALE GENOMIC DNA]</scope>
    <source>
        <strain evidence="10 11">A5K-106</strain>
    </source>
</reference>
<feature type="region of interest" description="Disordered" evidence="6">
    <location>
        <begin position="280"/>
        <end position="302"/>
    </location>
</feature>
<dbReference type="GO" id="GO:0016020">
    <property type="term" value="C:membrane"/>
    <property type="evidence" value="ECO:0007669"/>
    <property type="project" value="GOC"/>
</dbReference>
<feature type="domain" description="Neutral/alkaline non-lysosomal ceramidase N-terminal" evidence="8">
    <location>
        <begin position="36"/>
        <end position="534"/>
    </location>
</feature>
<evidence type="ECO:0000256" key="4">
    <source>
        <dbReference type="PIRSR" id="PIRSR606823-2"/>
    </source>
</evidence>
<keyword evidence="7" id="KW-0732">Signal</keyword>
<dbReference type="GO" id="GO:0005576">
    <property type="term" value="C:extracellular region"/>
    <property type="evidence" value="ECO:0007669"/>
    <property type="project" value="TreeGrafter"/>
</dbReference>
<dbReference type="Pfam" id="PF17048">
    <property type="entry name" value="Ceramidse_alk_C"/>
    <property type="match status" value="1"/>
</dbReference>
<dbReference type="EC" id="3.5.1.23" evidence="5"/>
<dbReference type="InterPro" id="IPR038445">
    <property type="entry name" value="NCDase_C_sf"/>
</dbReference>
<dbReference type="RefSeq" id="WP_044830497.1">
    <property type="nucleotide sequence ID" value="NZ_CP059735.1"/>
</dbReference>
<organism evidence="10 11">
    <name type="scientific">Thalassomonas actiniarum</name>
    <dbReference type="NCBI Taxonomy" id="485447"/>
    <lineage>
        <taxon>Bacteria</taxon>
        <taxon>Pseudomonadati</taxon>
        <taxon>Pseudomonadota</taxon>
        <taxon>Gammaproteobacteria</taxon>
        <taxon>Alteromonadales</taxon>
        <taxon>Colwelliaceae</taxon>
        <taxon>Thalassomonas</taxon>
    </lineage>
</organism>
<dbReference type="KEGG" id="tact:SG35_023215"/>
<dbReference type="GO" id="GO:0046512">
    <property type="term" value="P:sphingosine biosynthetic process"/>
    <property type="evidence" value="ECO:0007669"/>
    <property type="project" value="TreeGrafter"/>
</dbReference>
<evidence type="ECO:0000256" key="2">
    <source>
        <dbReference type="ARBA" id="ARBA00022801"/>
    </source>
</evidence>
<feature type="compositionally biased region" description="Polar residues" evidence="6">
    <location>
        <begin position="280"/>
        <end position="298"/>
    </location>
</feature>
<gene>
    <name evidence="10" type="ORF">SG35_023215</name>
</gene>
<comment type="catalytic activity">
    <reaction evidence="5">
        <text>an N-acylsphing-4-enine + H2O = sphing-4-enine + a fatty acid</text>
        <dbReference type="Rhea" id="RHEA:20856"/>
        <dbReference type="ChEBI" id="CHEBI:15377"/>
        <dbReference type="ChEBI" id="CHEBI:28868"/>
        <dbReference type="ChEBI" id="CHEBI:52639"/>
        <dbReference type="ChEBI" id="CHEBI:57756"/>
        <dbReference type="EC" id="3.5.1.23"/>
    </reaction>
</comment>
<feature type="binding site" evidence="4">
    <location>
        <position position="234"/>
    </location>
    <ligand>
        <name>Zn(2+)</name>
        <dbReference type="ChEBI" id="CHEBI:29105"/>
    </ligand>
</feature>
<feature type="signal peptide" evidence="7">
    <location>
        <begin position="1"/>
        <end position="31"/>
    </location>
</feature>
<keyword evidence="11" id="KW-1185">Reference proteome</keyword>
<evidence type="ECO:0000256" key="5">
    <source>
        <dbReference type="RuleBase" id="RU366019"/>
    </source>
</evidence>
<keyword evidence="5" id="KW-0746">Sphingolipid metabolism</keyword>
<dbReference type="PANTHER" id="PTHR12670">
    <property type="entry name" value="CERAMIDASE"/>
    <property type="match status" value="1"/>
</dbReference>
<proteinExistence type="inferred from homology"/>
<keyword evidence="2 5" id="KW-0378">Hydrolase</keyword>
<comment type="similarity">
    <text evidence="1 5">Belongs to the neutral ceramidase family.</text>
</comment>
<sequence>MNKLLNRITRTGLVVGTSIGMLASPLSSAYAASSWNIGSGIYDVTGPAADAGMVGYGDTSQTTKGIHTRLWSRAYVVEKPASGKRIAFVSADIQSIPQGVKQAVVAKLKSRYGNLYDDSNVMLTATHTHVGPGGYDHYVLLNLSALGYDELNFDVIVDGIYQSIVRATDTLAPGSIKFNRGDLLDTSYNRNMVPYAQNPDAANYSHTTNKSMSLLKFARDDGTEIGMLNWFPVHAVSNDQSQRLISADNKGIASQLFERDHNADYSQALTFVAAFANSNEGDVSPNSDGQNTPGTNSEKAIASGGKQYAKARSLYDNASITLSSAGNLDYRHQYVDFPGYQVSSEFTGSSAATICEGAVGWSMVAGSAWDGPTNMEGVFEGMTVDNEGTSWNKDAGLYDSYLGKYALFGWLNLFSGSSWLADADDDPCQYPKPTFVNREAIGAELYTTTLPFQMFILDSLAIVSVPGEMTTMAGRRLEAHLLGQLAPMGVDKIVIAGLANAYTGYITTPEEYSLQYYEGGHTIYGANTLAGYTQVYHNMANALVAGTALDAGPTPKDLSDEQIITKIGVVYDDKRLWESFGQVTKDTNNSYQYGDTIMAEFRSGHPRNNLKTMDTFLKVQKKVNGSWQTILTDNDIETEFQWIRDTDADCLACSNARIYWTPSADTPSGTYRLKHQGHWKSGWTGNISSYSGTSDSFTYTK</sequence>
<dbReference type="InterPro" id="IPR006823">
    <property type="entry name" value="Ceramidase_alk"/>
</dbReference>
<dbReference type="InterPro" id="IPR031329">
    <property type="entry name" value="NEUT/ALK_ceramidase_N"/>
</dbReference>
<comment type="cofactor">
    <cofactor evidence="4">
        <name>Zn(2+)</name>
        <dbReference type="ChEBI" id="CHEBI:29105"/>
    </cofactor>
    <text evidence="4">Binds 1 zinc ion per subunit.</text>
</comment>
<dbReference type="InterPro" id="IPR031331">
    <property type="entry name" value="NEUT/ALK_ceramidase_C"/>
</dbReference>
<evidence type="ECO:0000313" key="11">
    <source>
        <dbReference type="Proteomes" id="UP000032568"/>
    </source>
</evidence>
<keyword evidence="5" id="KW-0443">Lipid metabolism</keyword>
<feature type="binding site" evidence="4">
    <location>
        <position position="468"/>
    </location>
    <ligand>
        <name>Zn(2+)</name>
        <dbReference type="ChEBI" id="CHEBI:29105"/>
    </ligand>
</feature>
<evidence type="ECO:0000256" key="6">
    <source>
        <dbReference type="SAM" id="MobiDB-lite"/>
    </source>
</evidence>
<feature type="binding site" evidence="4">
    <location>
        <position position="127"/>
    </location>
    <ligand>
        <name>Zn(2+)</name>
        <dbReference type="ChEBI" id="CHEBI:29105"/>
    </ligand>
</feature>
<dbReference type="PANTHER" id="PTHR12670:SF1">
    <property type="entry name" value="NEUTRAL CERAMIDASE"/>
    <property type="match status" value="1"/>
</dbReference>